<keyword evidence="4" id="KW-1185">Reference proteome</keyword>
<dbReference type="AlphaFoldDB" id="A0A6J4E7I2"/>
<dbReference type="Proteomes" id="UP001054892">
    <property type="component" value="Unassembled WGS sequence"/>
</dbReference>
<evidence type="ECO:0000313" key="1">
    <source>
        <dbReference type="EMBL" id="BCG25378.1"/>
    </source>
</evidence>
<evidence type="ECO:0000313" key="2">
    <source>
        <dbReference type="EMBL" id="GJN54792.1"/>
    </source>
</evidence>
<accession>A0A6J4E7I2</accession>
<sequence>MNPARTAALQEALWIALEATLAAAEEAGMEREQLLAAARGIAASAVKGGSGQAEALIAQAALRRHIGQRA</sequence>
<dbReference type="Proteomes" id="UP000509383">
    <property type="component" value="Chromosome"/>
</dbReference>
<evidence type="ECO:0000313" key="4">
    <source>
        <dbReference type="Proteomes" id="UP001054892"/>
    </source>
</evidence>
<dbReference type="EMBL" id="AP023189">
    <property type="protein sequence ID" value="BCG25378.1"/>
    <property type="molecule type" value="Genomic_DNA"/>
</dbReference>
<dbReference type="KEGG" id="ptw:TUM18999_35690"/>
<organism evidence="1 3">
    <name type="scientific">Pseudomonas tohonis</name>
    <dbReference type="NCBI Taxonomy" id="2725477"/>
    <lineage>
        <taxon>Bacteria</taxon>
        <taxon>Pseudomonadati</taxon>
        <taxon>Pseudomonadota</taxon>
        <taxon>Gammaproteobacteria</taxon>
        <taxon>Pseudomonadales</taxon>
        <taxon>Pseudomonadaceae</taxon>
        <taxon>Pseudomonas</taxon>
    </lineage>
</organism>
<name>A0A6J4E7I2_9PSED</name>
<gene>
    <name evidence="1" type="ORF">TUM18999_35690</name>
    <name evidence="2" type="ORF">TUM20286_45440</name>
</gene>
<proteinExistence type="predicted"/>
<evidence type="ECO:0000313" key="3">
    <source>
        <dbReference type="Proteomes" id="UP000509383"/>
    </source>
</evidence>
<dbReference type="EMBL" id="BQKM01000013">
    <property type="protein sequence ID" value="GJN54792.1"/>
    <property type="molecule type" value="Genomic_DNA"/>
</dbReference>
<dbReference type="RefSeq" id="WP_173177333.1">
    <property type="nucleotide sequence ID" value="NZ_AP023189.1"/>
</dbReference>
<protein>
    <submittedName>
        <fullName evidence="1">Uncharacterized protein</fullName>
    </submittedName>
</protein>
<reference evidence="1 3" key="1">
    <citation type="submission" date="2020-05" db="EMBL/GenBank/DDBJ databases">
        <title>Characterization of novel class B3 metallo-beta-lactamase from novel Pseudomonas species.</title>
        <authorList>
            <person name="Yamada K."/>
            <person name="Aoki K."/>
            <person name="Ishii Y."/>
        </authorList>
    </citation>
    <scope>NUCLEOTIDE SEQUENCE [LARGE SCALE GENOMIC DNA]</scope>
    <source>
        <strain evidence="1 3">TUM18999</strain>
        <strain evidence="2 4">TUM20286</strain>
    </source>
</reference>